<accession>A0A9R1U217</accession>
<evidence type="ECO:0000313" key="3">
    <source>
        <dbReference type="RefSeq" id="XP_011304672.1"/>
    </source>
</evidence>
<dbReference type="AlphaFoldDB" id="A0A9R1U217"/>
<dbReference type="RefSeq" id="XP_011304672.1">
    <property type="nucleotide sequence ID" value="XM_011306370.1"/>
</dbReference>
<protein>
    <submittedName>
        <fullName evidence="3 4">Uncharacterized protein</fullName>
    </submittedName>
</protein>
<feature type="compositionally biased region" description="Polar residues" evidence="1">
    <location>
        <begin position="1"/>
        <end position="12"/>
    </location>
</feature>
<dbReference type="GeneID" id="105267486"/>
<sequence>MGPKMENNSNNLILKETDPGGSYAGEHSGETTGNARSGLVEERKKRVRLSGAARRKLKRLKQQQFSEEIAPLAQVASQIEVIRDVEAPGASQTEMIRDVGAGKRGVKRPLPEPTTPSPTTAPKVKKMGTKDQGTSAQTATHSLRLAVKPQSYPNQKLDAEGVT</sequence>
<evidence type="ECO:0000256" key="1">
    <source>
        <dbReference type="SAM" id="MobiDB-lite"/>
    </source>
</evidence>
<feature type="region of interest" description="Disordered" evidence="1">
    <location>
        <begin position="89"/>
        <end position="163"/>
    </location>
</feature>
<dbReference type="RefSeq" id="XP_011304673.1">
    <property type="nucleotide sequence ID" value="XM_011306371.1"/>
</dbReference>
<gene>
    <name evidence="3 4" type="primary">LOC105267486</name>
</gene>
<feature type="region of interest" description="Disordered" evidence="1">
    <location>
        <begin position="1"/>
        <end position="47"/>
    </location>
</feature>
<reference evidence="3 4" key="1">
    <citation type="submission" date="2025-04" db="UniProtKB">
        <authorList>
            <consortium name="RefSeq"/>
        </authorList>
    </citation>
    <scope>IDENTIFICATION</scope>
    <source>
        <strain evidence="3 4">USDA-PBARC FA_bdor</strain>
        <tissue evidence="3 4">Whole organism</tissue>
    </source>
</reference>
<name>A0A9R1U217_9HYME</name>
<dbReference type="KEGG" id="fas:105267486"/>
<keyword evidence="2" id="KW-1185">Reference proteome</keyword>
<evidence type="ECO:0000313" key="4">
    <source>
        <dbReference type="RefSeq" id="XP_011304673.1"/>
    </source>
</evidence>
<evidence type="ECO:0000313" key="2">
    <source>
        <dbReference type="Proteomes" id="UP000694866"/>
    </source>
</evidence>
<feature type="compositionally biased region" description="Polar residues" evidence="1">
    <location>
        <begin position="131"/>
        <end position="141"/>
    </location>
</feature>
<accession>A0A9R1T8M6</accession>
<dbReference type="Proteomes" id="UP000694866">
    <property type="component" value="Unplaced"/>
</dbReference>
<organism evidence="2 4">
    <name type="scientific">Fopius arisanus</name>
    <dbReference type="NCBI Taxonomy" id="64838"/>
    <lineage>
        <taxon>Eukaryota</taxon>
        <taxon>Metazoa</taxon>
        <taxon>Ecdysozoa</taxon>
        <taxon>Arthropoda</taxon>
        <taxon>Hexapoda</taxon>
        <taxon>Insecta</taxon>
        <taxon>Pterygota</taxon>
        <taxon>Neoptera</taxon>
        <taxon>Endopterygota</taxon>
        <taxon>Hymenoptera</taxon>
        <taxon>Apocrita</taxon>
        <taxon>Ichneumonoidea</taxon>
        <taxon>Braconidae</taxon>
        <taxon>Opiinae</taxon>
        <taxon>Fopius</taxon>
    </lineage>
</organism>
<proteinExistence type="predicted"/>